<dbReference type="SUPFAM" id="SSF56672">
    <property type="entry name" value="DNA/RNA polymerases"/>
    <property type="match status" value="1"/>
</dbReference>
<dbReference type="InterPro" id="IPR021109">
    <property type="entry name" value="Peptidase_aspartic_dom_sf"/>
</dbReference>
<dbReference type="Gene3D" id="3.30.420.10">
    <property type="entry name" value="Ribonuclease H-like superfamily/Ribonuclease H"/>
    <property type="match status" value="1"/>
</dbReference>
<dbReference type="FunFam" id="3.30.420.10:FF:000032">
    <property type="entry name" value="Retrovirus-related Pol polyprotein from transposon 297-like Protein"/>
    <property type="match status" value="1"/>
</dbReference>
<dbReference type="Pfam" id="PF00078">
    <property type="entry name" value="RVT_1"/>
    <property type="match status" value="1"/>
</dbReference>
<dbReference type="GO" id="GO:0006508">
    <property type="term" value="P:proteolysis"/>
    <property type="evidence" value="ECO:0007669"/>
    <property type="project" value="UniProtKB-KW"/>
</dbReference>
<dbReference type="CDD" id="cd07061">
    <property type="entry name" value="HP_HAP_like"/>
    <property type="match status" value="1"/>
</dbReference>
<reference evidence="12 13" key="1">
    <citation type="submission" date="2023-11" db="EMBL/GenBank/DDBJ databases">
        <authorList>
            <person name="Hedman E."/>
            <person name="Englund M."/>
            <person name="Stromberg M."/>
            <person name="Nyberg Akerstrom W."/>
            <person name="Nylinder S."/>
            <person name="Jareborg N."/>
            <person name="Kallberg Y."/>
            <person name="Kronander E."/>
        </authorList>
    </citation>
    <scope>NUCLEOTIDE SEQUENCE [LARGE SCALE GENOMIC DNA]</scope>
</reference>
<dbReference type="PROSITE" id="PS00778">
    <property type="entry name" value="HIS_ACID_PHOSPHAT_2"/>
    <property type="match status" value="1"/>
</dbReference>
<dbReference type="PROSITE" id="PS50994">
    <property type="entry name" value="INTEGRASE"/>
    <property type="match status" value="1"/>
</dbReference>
<dbReference type="InterPro" id="IPR029033">
    <property type="entry name" value="His_PPase_superfam"/>
</dbReference>
<dbReference type="InterPro" id="IPR043502">
    <property type="entry name" value="DNA/RNA_pol_sf"/>
</dbReference>
<dbReference type="Pfam" id="PF00328">
    <property type="entry name" value="His_Phos_2"/>
    <property type="match status" value="2"/>
</dbReference>
<evidence type="ECO:0000256" key="1">
    <source>
        <dbReference type="ARBA" id="ARBA00012493"/>
    </source>
</evidence>
<dbReference type="Proteomes" id="UP001314205">
    <property type="component" value="Unassembled WGS sequence"/>
</dbReference>
<dbReference type="InterPro" id="IPR000477">
    <property type="entry name" value="RT_dom"/>
</dbReference>
<evidence type="ECO:0000256" key="6">
    <source>
        <dbReference type="ARBA" id="ARBA00022759"/>
    </source>
</evidence>
<dbReference type="InterPro" id="IPR036397">
    <property type="entry name" value="RNaseH_sf"/>
</dbReference>
<evidence type="ECO:0000256" key="2">
    <source>
        <dbReference type="ARBA" id="ARBA00022670"/>
    </source>
</evidence>
<dbReference type="SUPFAM" id="SSF50630">
    <property type="entry name" value="Acid proteases"/>
    <property type="match status" value="1"/>
</dbReference>
<dbReference type="Gene3D" id="2.40.70.10">
    <property type="entry name" value="Acid Proteases"/>
    <property type="match status" value="1"/>
</dbReference>
<dbReference type="SUPFAM" id="SSF53098">
    <property type="entry name" value="Ribonuclease H-like"/>
    <property type="match status" value="1"/>
</dbReference>
<dbReference type="InterPro" id="IPR041588">
    <property type="entry name" value="Integrase_H2C2"/>
</dbReference>
<dbReference type="FunFam" id="3.10.10.10:FF:000007">
    <property type="entry name" value="Retrovirus-related Pol polyprotein from transposon 17.6-like Protein"/>
    <property type="match status" value="1"/>
</dbReference>
<dbReference type="InterPro" id="IPR000560">
    <property type="entry name" value="His_Pase_clade-2"/>
</dbReference>
<dbReference type="InterPro" id="IPR001584">
    <property type="entry name" value="Integrase_cat-core"/>
</dbReference>
<dbReference type="FunFam" id="1.10.340.70:FF:000001">
    <property type="entry name" value="Retrovirus-related Pol polyprotein from transposon gypsy-like Protein"/>
    <property type="match status" value="1"/>
</dbReference>
<evidence type="ECO:0000313" key="13">
    <source>
        <dbReference type="Proteomes" id="UP001314205"/>
    </source>
</evidence>
<dbReference type="Pfam" id="PF13650">
    <property type="entry name" value="Asp_protease_2"/>
    <property type="match status" value="1"/>
</dbReference>
<dbReference type="CDD" id="cd00303">
    <property type="entry name" value="retropepsin_like"/>
    <property type="match status" value="1"/>
</dbReference>
<dbReference type="Pfam" id="PF00665">
    <property type="entry name" value="rve"/>
    <property type="match status" value="1"/>
</dbReference>
<dbReference type="CDD" id="cd09274">
    <property type="entry name" value="RNase_HI_RT_Ty3"/>
    <property type="match status" value="1"/>
</dbReference>
<dbReference type="Gene3D" id="1.10.340.70">
    <property type="match status" value="1"/>
</dbReference>
<dbReference type="PANTHER" id="PTHR37984">
    <property type="entry name" value="PROTEIN CBG26694"/>
    <property type="match status" value="1"/>
</dbReference>
<keyword evidence="9" id="KW-0511">Multifunctional enzyme</keyword>
<proteinExistence type="predicted"/>
<sequence length="1466" mass="167075">MEVNIPENSNAKYRVPVKVNGNVLLAHIDLGSDCTLIRLSDAEKLCVKWQAVDSPVLKGLGNTPYRPLGVTYVTIDIQGVVEENVKALIVDDYMISHPILIGHTYTERPTIEIIKTPSDLIIKRSNFQIENVKIPLVVSEKVVLKRDGLSIICAKSEKDISGSIYVHGDIRGPPGKEYFLLPGQFEIINGITKLLAQCLSDNTVEIGHGTLITRARSITNNCNDMASVLNINLEDESITLNCGLVDPEQKNKLADLLDKYKGCFSSNLHNLGFTTAAEMVIHLKDSSPIVYRPYRLSFADRQLVRNMIQEMLDCGIVRESASPYASPIVLVQKKSGEKRLCVDYRALNNKTIKEHYPLPRIEDQLDLLSGSKLFITLDLASGYYQIPIEEGSRDKTAFVTPDGQFEYTRMPFGLVNAPSVFQRAMNKILNKARVKYALVYMDDILIPAKTFDEGLLRLEEVLALLKEGGLTLKLSKCRFFFDKIEYLGFEISADGVRPGSLKTDAVSKFPTPLNQHDVRRFIGLASFFRRFIKDFAILARPLTTLLKKDVKWQWSYEEQKSFETLKTKLVQRPVLALYNPEAETQLHTDASKLGVAGILLQRNSNCILQPIAYYSRQTNPDEQKLHSFELETLAVVASLNKFRVYLLGIKFKIFTDCNALRTTLTKRDLIPRIARWWIQFQEFDCTIEHKPGEKMAHVDALSRHAIPDVSTENRVLDILTVNAEDWIATVQDDDENIKHIKDVLSNPNSEKIMDIIKNYKLKNGRVYRILDADTIRWVVPKGARWQILKANHDNVGHFGFVKTLDRIQAMYWFPKMRRFVKKYVSACLECAHHKTTGGLKVNSFHPIPKIDIPFHTIHADHLGPFNKSKRRNSYILVIVDAFTKFVNLTAVQNTKSTTTIRIFKEHFSYFGTPARLITDQGTTFTSKKFRDFIVSKGIKHVLNAVATPRANGQVERYNRTILAALGAMTHEKPINVWDEYLPDVQLGVNTTVHAITKKTPTELLFGHRITNPSEGILNDIIEDVNENEVTPNLNTIRQGGKLLIDKQQHKYKERSETRVKNNIALKVGDLVSVLRTIPSQEGQSLDVNCFKLQQVLILSRHNLRTPLTSNLKDTSPHKWPKWKYDYGYLTDKGALLESYMGEYFKEWLNEQGLLPPVCPTADDVFVYANTKQRTRESANAFVRGAFKSCNISAYSINSEKMDPVFNPILRDTSEETKRKIIAELENKLRELDLDEAYTHLSEILDLKNSHICKNDLLCDFSQFKNEIVYVIGQEPRIVGPLNTTNNVMDAIIMSYYEGMANEDVAWGKINKAQQWTLLTKIIRENQNVRFNSSTLGRNVAKPLLKYIQGVFTDIPPRKVTVLFGHDSNLNSVMAALGLKHYELPNHYEATPPGGKIVFQKWHDEKMNRDLLKINYVYQTIDQIRNTYYLSSKNPPFWVDLELTNCSVDKNGFCPWEKFQKMLISIN</sequence>
<evidence type="ECO:0000259" key="11">
    <source>
        <dbReference type="PROSITE" id="PS50994"/>
    </source>
</evidence>
<dbReference type="PROSITE" id="PS50878">
    <property type="entry name" value="RT_POL"/>
    <property type="match status" value="1"/>
</dbReference>
<dbReference type="GO" id="GO:0015074">
    <property type="term" value="P:DNA integration"/>
    <property type="evidence" value="ECO:0007669"/>
    <property type="project" value="InterPro"/>
</dbReference>
<keyword evidence="8" id="KW-0695">RNA-directed DNA polymerase</keyword>
<dbReference type="GO" id="GO:0042575">
    <property type="term" value="C:DNA polymerase complex"/>
    <property type="evidence" value="ECO:0007669"/>
    <property type="project" value="UniProtKB-ARBA"/>
</dbReference>
<evidence type="ECO:0000256" key="4">
    <source>
        <dbReference type="ARBA" id="ARBA00022695"/>
    </source>
</evidence>
<dbReference type="GO" id="GO:0003676">
    <property type="term" value="F:nucleic acid binding"/>
    <property type="evidence" value="ECO:0007669"/>
    <property type="project" value="InterPro"/>
</dbReference>
<organism evidence="12 13">
    <name type="scientific">Parnassius mnemosyne</name>
    <name type="common">clouded apollo</name>
    <dbReference type="NCBI Taxonomy" id="213953"/>
    <lineage>
        <taxon>Eukaryota</taxon>
        <taxon>Metazoa</taxon>
        <taxon>Ecdysozoa</taxon>
        <taxon>Arthropoda</taxon>
        <taxon>Hexapoda</taxon>
        <taxon>Insecta</taxon>
        <taxon>Pterygota</taxon>
        <taxon>Neoptera</taxon>
        <taxon>Endopterygota</taxon>
        <taxon>Lepidoptera</taxon>
        <taxon>Glossata</taxon>
        <taxon>Ditrysia</taxon>
        <taxon>Papilionoidea</taxon>
        <taxon>Papilionidae</taxon>
        <taxon>Parnassiinae</taxon>
        <taxon>Parnassini</taxon>
        <taxon>Parnassius</taxon>
        <taxon>Driopa</taxon>
    </lineage>
</organism>
<evidence type="ECO:0000259" key="10">
    <source>
        <dbReference type="PROSITE" id="PS50878"/>
    </source>
</evidence>
<dbReference type="GO" id="GO:0016791">
    <property type="term" value="F:phosphatase activity"/>
    <property type="evidence" value="ECO:0007669"/>
    <property type="project" value="UniProtKB-ARBA"/>
</dbReference>
<feature type="domain" description="Reverse transcriptase" evidence="10">
    <location>
        <begin position="312"/>
        <end position="491"/>
    </location>
</feature>
<dbReference type="Gene3D" id="3.30.70.270">
    <property type="match status" value="2"/>
</dbReference>
<evidence type="ECO:0000256" key="7">
    <source>
        <dbReference type="ARBA" id="ARBA00022801"/>
    </source>
</evidence>
<keyword evidence="3" id="KW-0808">Transferase</keyword>
<dbReference type="SUPFAM" id="SSF53254">
    <property type="entry name" value="Phosphoglycerate mutase-like"/>
    <property type="match status" value="1"/>
</dbReference>
<dbReference type="Gene3D" id="3.10.10.10">
    <property type="entry name" value="HIV Type 1 Reverse Transcriptase, subunit A, domain 1"/>
    <property type="match status" value="1"/>
</dbReference>
<dbReference type="Gene3D" id="3.40.50.1240">
    <property type="entry name" value="Phosphoglycerate mutase-like"/>
    <property type="match status" value="2"/>
</dbReference>
<dbReference type="PROSITE" id="PS00616">
    <property type="entry name" value="HIS_ACID_PHOSPHAT_1"/>
    <property type="match status" value="1"/>
</dbReference>
<dbReference type="GO" id="GO:0004519">
    <property type="term" value="F:endonuclease activity"/>
    <property type="evidence" value="ECO:0007669"/>
    <property type="project" value="UniProtKB-KW"/>
</dbReference>
<accession>A0AAV1LEY4</accession>
<dbReference type="FunFam" id="3.30.70.270:FF:000020">
    <property type="entry name" value="Transposon Tf2-6 polyprotein-like Protein"/>
    <property type="match status" value="1"/>
</dbReference>
<name>A0AAV1LEY4_9NEOP</name>
<keyword evidence="5" id="KW-0540">Nuclease</keyword>
<keyword evidence="2" id="KW-0645">Protease</keyword>
<gene>
    <name evidence="12" type="ORF">PARMNEM_LOCUS12765</name>
</gene>
<evidence type="ECO:0000313" key="12">
    <source>
        <dbReference type="EMBL" id="CAK1592894.1"/>
    </source>
</evidence>
<dbReference type="InterPro" id="IPR043128">
    <property type="entry name" value="Rev_trsase/Diguanyl_cyclase"/>
</dbReference>
<comment type="caution">
    <text evidence="12">The sequence shown here is derived from an EMBL/GenBank/DDBJ whole genome shotgun (WGS) entry which is preliminary data.</text>
</comment>
<evidence type="ECO:0000256" key="3">
    <source>
        <dbReference type="ARBA" id="ARBA00022679"/>
    </source>
</evidence>
<dbReference type="GO" id="GO:0008233">
    <property type="term" value="F:peptidase activity"/>
    <property type="evidence" value="ECO:0007669"/>
    <property type="project" value="UniProtKB-KW"/>
</dbReference>
<dbReference type="EMBL" id="CAVLGL010000088">
    <property type="protein sequence ID" value="CAK1592894.1"/>
    <property type="molecule type" value="Genomic_DNA"/>
</dbReference>
<keyword evidence="6" id="KW-0255">Endonuclease</keyword>
<dbReference type="InterPro" id="IPR050951">
    <property type="entry name" value="Retrovirus_Pol_polyprotein"/>
</dbReference>
<dbReference type="Pfam" id="PF17921">
    <property type="entry name" value="Integrase_H2C2"/>
    <property type="match status" value="1"/>
</dbReference>
<feature type="domain" description="Integrase catalytic" evidence="11">
    <location>
        <begin position="849"/>
        <end position="1008"/>
    </location>
</feature>
<dbReference type="Pfam" id="PF17919">
    <property type="entry name" value="RT_RNaseH_2"/>
    <property type="match status" value="1"/>
</dbReference>
<protein>
    <recommendedName>
        <fullName evidence="1">RNA-directed DNA polymerase</fullName>
        <ecNumber evidence="1">2.7.7.49</ecNumber>
    </recommendedName>
</protein>
<dbReference type="EC" id="2.7.7.49" evidence="1"/>
<dbReference type="NCBIfam" id="NF007553">
    <property type="entry name" value="PRK10173.1"/>
    <property type="match status" value="1"/>
</dbReference>
<keyword evidence="13" id="KW-1185">Reference proteome</keyword>
<evidence type="ECO:0000256" key="8">
    <source>
        <dbReference type="ARBA" id="ARBA00022918"/>
    </source>
</evidence>
<keyword evidence="4" id="KW-0548">Nucleotidyltransferase</keyword>
<dbReference type="GO" id="GO:0003964">
    <property type="term" value="F:RNA-directed DNA polymerase activity"/>
    <property type="evidence" value="ECO:0007669"/>
    <property type="project" value="UniProtKB-KW"/>
</dbReference>
<dbReference type="CDD" id="cd01647">
    <property type="entry name" value="RT_LTR"/>
    <property type="match status" value="1"/>
</dbReference>
<dbReference type="InterPro" id="IPR041577">
    <property type="entry name" value="RT_RNaseH_2"/>
</dbReference>
<dbReference type="PANTHER" id="PTHR37984:SF5">
    <property type="entry name" value="PROTEIN NYNRIN-LIKE"/>
    <property type="match status" value="1"/>
</dbReference>
<evidence type="ECO:0000256" key="5">
    <source>
        <dbReference type="ARBA" id="ARBA00022722"/>
    </source>
</evidence>
<dbReference type="InterPro" id="IPR033379">
    <property type="entry name" value="Acid_Pase_AS"/>
</dbReference>
<keyword evidence="7" id="KW-0378">Hydrolase</keyword>
<evidence type="ECO:0000256" key="9">
    <source>
        <dbReference type="ARBA" id="ARBA00023268"/>
    </source>
</evidence>
<dbReference type="InterPro" id="IPR012337">
    <property type="entry name" value="RNaseH-like_sf"/>
</dbReference>